<protein>
    <submittedName>
        <fullName evidence="2">Putative phospholipid ABC transporter-binding protein MlaD</fullName>
    </submittedName>
</protein>
<dbReference type="InterPro" id="IPR052336">
    <property type="entry name" value="MlaD_Phospholipid_Transporter"/>
</dbReference>
<dbReference type="Pfam" id="PF02470">
    <property type="entry name" value="MlaD"/>
    <property type="match status" value="1"/>
</dbReference>
<proteinExistence type="predicted"/>
<dbReference type="PANTHER" id="PTHR33371:SF4">
    <property type="entry name" value="INTERMEMBRANE PHOSPHOLIPID TRANSPORT SYSTEM BINDING PROTEIN MLAD"/>
    <property type="match status" value="1"/>
</dbReference>
<comment type="caution">
    <text evidence="2">The sequence shown here is derived from an EMBL/GenBank/DDBJ whole genome shotgun (WGS) entry which is preliminary data.</text>
</comment>
<accession>A0A1J5QVU3</accession>
<reference evidence="2" key="1">
    <citation type="submission" date="2016-10" db="EMBL/GenBank/DDBJ databases">
        <title>Sequence of Gallionella enrichment culture.</title>
        <authorList>
            <person name="Poehlein A."/>
            <person name="Muehling M."/>
            <person name="Daniel R."/>
        </authorList>
    </citation>
    <scope>NUCLEOTIDE SEQUENCE</scope>
</reference>
<name>A0A1J5QVU3_9ZZZZ</name>
<dbReference type="PANTHER" id="PTHR33371">
    <property type="entry name" value="INTERMEMBRANE PHOSPHOLIPID TRANSPORT SYSTEM BINDING PROTEIN MLAD-RELATED"/>
    <property type="match status" value="1"/>
</dbReference>
<sequence length="164" mass="16785">MGKNLIETIMGAVVLLVAGFFLVFAYSQADLGTVKGYKISAAFTSVGGLATGADVRINGIKVGTVLDQKIDPVTFNAVVTMSIMPKIHLPVDTEATVDSEGLLGGKFLKLMPGHSHETIAAGGSIVHTKNYESLEEMVGKVIFLATDGGGAKPAAKPAGAAAAP</sequence>
<dbReference type="InterPro" id="IPR003399">
    <property type="entry name" value="Mce/MlaD"/>
</dbReference>
<organism evidence="2">
    <name type="scientific">mine drainage metagenome</name>
    <dbReference type="NCBI Taxonomy" id="410659"/>
    <lineage>
        <taxon>unclassified sequences</taxon>
        <taxon>metagenomes</taxon>
        <taxon>ecological metagenomes</taxon>
    </lineage>
</organism>
<evidence type="ECO:0000313" key="2">
    <source>
        <dbReference type="EMBL" id="OIQ87648.1"/>
    </source>
</evidence>
<evidence type="ECO:0000259" key="1">
    <source>
        <dbReference type="Pfam" id="PF02470"/>
    </source>
</evidence>
<dbReference type="AlphaFoldDB" id="A0A1J5QVU3"/>
<gene>
    <name evidence="2" type="primary">mlaD_8</name>
    <name evidence="2" type="ORF">GALL_304960</name>
</gene>
<dbReference type="EMBL" id="MLJW01000412">
    <property type="protein sequence ID" value="OIQ87648.1"/>
    <property type="molecule type" value="Genomic_DNA"/>
</dbReference>
<feature type="domain" description="Mce/MlaD" evidence="1">
    <location>
        <begin position="35"/>
        <end position="113"/>
    </location>
</feature>